<comment type="caution">
    <text evidence="3">The sequence shown here is derived from an EMBL/GenBank/DDBJ whole genome shotgun (WGS) entry which is preliminary data.</text>
</comment>
<evidence type="ECO:0000256" key="1">
    <source>
        <dbReference type="SAM" id="MobiDB-lite"/>
    </source>
</evidence>
<keyword evidence="4" id="KW-1185">Reference proteome</keyword>
<feature type="region of interest" description="Disordered" evidence="1">
    <location>
        <begin position="1"/>
        <end position="28"/>
    </location>
</feature>
<proteinExistence type="predicted"/>
<evidence type="ECO:0000313" key="4">
    <source>
        <dbReference type="Proteomes" id="UP000287972"/>
    </source>
</evidence>
<feature type="compositionally biased region" description="Acidic residues" evidence="1">
    <location>
        <begin position="1"/>
        <end position="16"/>
    </location>
</feature>
<reference evidence="3 4" key="1">
    <citation type="submission" date="2017-06" db="EMBL/GenBank/DDBJ databases">
        <title>Comparative genomic analysis of Ambrosia Fusariam Clade fungi.</title>
        <authorList>
            <person name="Stajich J.E."/>
            <person name="Carrillo J."/>
            <person name="Kijimoto T."/>
            <person name="Eskalen A."/>
            <person name="O'Donnell K."/>
            <person name="Kasson M."/>
        </authorList>
    </citation>
    <scope>NUCLEOTIDE SEQUENCE [LARGE SCALE GENOMIC DNA]</scope>
    <source>
        <strain evidence="3 4">NRRL62606</strain>
    </source>
</reference>
<dbReference type="AlphaFoldDB" id="A0A428NZ01"/>
<dbReference type="Gene3D" id="2.60.120.650">
    <property type="entry name" value="Cupin"/>
    <property type="match status" value="1"/>
</dbReference>
<evidence type="ECO:0000259" key="2">
    <source>
        <dbReference type="PROSITE" id="PS51184"/>
    </source>
</evidence>
<dbReference type="EMBL" id="NKCL01000979">
    <property type="protein sequence ID" value="RSL45982.1"/>
    <property type="molecule type" value="Genomic_DNA"/>
</dbReference>
<accession>A0A428NZ01</accession>
<evidence type="ECO:0000313" key="3">
    <source>
        <dbReference type="EMBL" id="RSL45982.1"/>
    </source>
</evidence>
<dbReference type="InterPro" id="IPR003347">
    <property type="entry name" value="JmjC_dom"/>
</dbReference>
<organism evidence="3 4">
    <name type="scientific">Fusarium floridanum</name>
    <dbReference type="NCBI Taxonomy" id="1325733"/>
    <lineage>
        <taxon>Eukaryota</taxon>
        <taxon>Fungi</taxon>
        <taxon>Dikarya</taxon>
        <taxon>Ascomycota</taxon>
        <taxon>Pezizomycotina</taxon>
        <taxon>Sordariomycetes</taxon>
        <taxon>Hypocreomycetidae</taxon>
        <taxon>Hypocreales</taxon>
        <taxon>Nectriaceae</taxon>
        <taxon>Fusarium</taxon>
        <taxon>Fusarium solani species complex</taxon>
    </lineage>
</organism>
<name>A0A428NZ01_9HYPO</name>
<gene>
    <name evidence="3" type="ORF">CEP51_016003</name>
</gene>
<sequence>MTPMDLDLDLDLDNGSETDSGSRKGSAESDSRYLAYRDILHSKTNHPDRQWIVCRMIRDNLLFVESNPSDELLRLYHRLMHNESCRYRSTIANLSPSPVTDEEKRWHQFYMRAVVTQQRHPPVNQHNYNTRPVPDYAFDKQWATKVLDQTKAWLNNNPLNDSEDNETHRHGPARQIVNFLTHGHSPSSEEAVYCNTDEAMKLVAAGDKILITKDQQQINWGGRPIEALFGTWYTPSDLASETEVNIPQRPISSYIKVKKTIRDVSRRFLENHPSTESWNILDLRNPIPPRSPSFLDTPNSQLFHSLLEEIHNDRRPVTHNLLLSEGGNHTAAHVDSHGFGTFITVHEGQFGFGWVAVKNVEDRELWEKDPLSLDVAKMARYVILHPGQTGYFPSGTIHFVFRLVDEPTLAVSGDALAWSCILQWLRVLRRQELDKSAANSDVTQTSVKKWTSSLRKLVTQRINLSKTDDTQDHLQLIGGEEMAQHIIEIIKASIESYKWKSFHPDE</sequence>
<dbReference type="SUPFAM" id="SSF51197">
    <property type="entry name" value="Clavaminate synthase-like"/>
    <property type="match status" value="1"/>
</dbReference>
<feature type="domain" description="JmjC" evidence="2">
    <location>
        <begin position="276"/>
        <end position="432"/>
    </location>
</feature>
<protein>
    <recommendedName>
        <fullName evidence="2">JmjC domain-containing protein</fullName>
    </recommendedName>
</protein>
<dbReference type="Proteomes" id="UP000287972">
    <property type="component" value="Unassembled WGS sequence"/>
</dbReference>
<dbReference type="PROSITE" id="PS51184">
    <property type="entry name" value="JMJC"/>
    <property type="match status" value="1"/>
</dbReference>